<feature type="compositionally biased region" description="Low complexity" evidence="1">
    <location>
        <begin position="16"/>
        <end position="46"/>
    </location>
</feature>
<gene>
    <name evidence="2" type="ORF">L486_07363</name>
</gene>
<dbReference type="Proteomes" id="UP000092583">
    <property type="component" value="Unassembled WGS sequence"/>
</dbReference>
<feature type="compositionally biased region" description="Pro residues" evidence="1">
    <location>
        <begin position="136"/>
        <end position="150"/>
    </location>
</feature>
<evidence type="ECO:0000313" key="3">
    <source>
        <dbReference type="Proteomes" id="UP000092583"/>
    </source>
</evidence>
<keyword evidence="3" id="KW-1185">Reference proteome</keyword>
<evidence type="ECO:0000313" key="2">
    <source>
        <dbReference type="EMBL" id="OCF55250.1"/>
    </source>
</evidence>
<organism evidence="2 3">
    <name type="scientific">Kwoniella mangroviensis CBS 10435</name>
    <dbReference type="NCBI Taxonomy" id="1331196"/>
    <lineage>
        <taxon>Eukaryota</taxon>
        <taxon>Fungi</taxon>
        <taxon>Dikarya</taxon>
        <taxon>Basidiomycota</taxon>
        <taxon>Agaricomycotina</taxon>
        <taxon>Tremellomycetes</taxon>
        <taxon>Tremellales</taxon>
        <taxon>Cryptococcaceae</taxon>
        <taxon>Kwoniella</taxon>
    </lineage>
</organism>
<reference evidence="2 3" key="1">
    <citation type="submission" date="2013-07" db="EMBL/GenBank/DDBJ databases">
        <title>The Genome Sequence of Kwoniella mangroviensis CBS10435.</title>
        <authorList>
            <consortium name="The Broad Institute Genome Sequencing Platform"/>
            <person name="Cuomo C."/>
            <person name="Litvintseva A."/>
            <person name="Chen Y."/>
            <person name="Heitman J."/>
            <person name="Sun S."/>
            <person name="Springer D."/>
            <person name="Dromer F."/>
            <person name="Young S.K."/>
            <person name="Zeng Q."/>
            <person name="Gargeya S."/>
            <person name="Fitzgerald M."/>
            <person name="Abouelleil A."/>
            <person name="Alvarado L."/>
            <person name="Berlin A.M."/>
            <person name="Chapman S.B."/>
            <person name="Dewar J."/>
            <person name="Goldberg J."/>
            <person name="Griggs A."/>
            <person name="Gujja S."/>
            <person name="Hansen M."/>
            <person name="Howarth C."/>
            <person name="Imamovic A."/>
            <person name="Larimer J."/>
            <person name="McCowan C."/>
            <person name="Murphy C."/>
            <person name="Pearson M."/>
            <person name="Priest M."/>
            <person name="Roberts A."/>
            <person name="Saif S."/>
            <person name="Shea T."/>
            <person name="Sykes S."/>
            <person name="Wortman J."/>
            <person name="Nusbaum C."/>
            <person name="Birren B."/>
        </authorList>
    </citation>
    <scope>NUCLEOTIDE SEQUENCE [LARGE SCALE GENOMIC DNA]</scope>
    <source>
        <strain evidence="2 3">CBS 10435</strain>
    </source>
</reference>
<name>A0A1B9IIM6_9TREE</name>
<feature type="compositionally biased region" description="Low complexity" evidence="1">
    <location>
        <begin position="176"/>
        <end position="201"/>
    </location>
</feature>
<dbReference type="EMBL" id="KI669467">
    <property type="protein sequence ID" value="OCF55250.1"/>
    <property type="molecule type" value="Genomic_DNA"/>
</dbReference>
<reference evidence="3" key="2">
    <citation type="submission" date="2013-12" db="EMBL/GenBank/DDBJ databases">
        <title>Evolution of pathogenesis and genome organization in the Tremellales.</title>
        <authorList>
            <person name="Cuomo C."/>
            <person name="Litvintseva A."/>
            <person name="Heitman J."/>
            <person name="Chen Y."/>
            <person name="Sun S."/>
            <person name="Springer D."/>
            <person name="Dromer F."/>
            <person name="Young S."/>
            <person name="Zeng Q."/>
            <person name="Chapman S."/>
            <person name="Gujja S."/>
            <person name="Saif S."/>
            <person name="Birren B."/>
        </authorList>
    </citation>
    <scope>NUCLEOTIDE SEQUENCE [LARGE SCALE GENOMIC DNA]</scope>
    <source>
        <strain evidence="3">CBS 10435</strain>
    </source>
</reference>
<feature type="region of interest" description="Disordered" evidence="1">
    <location>
        <begin position="129"/>
        <end position="204"/>
    </location>
</feature>
<protein>
    <submittedName>
        <fullName evidence="2">Uncharacterized protein</fullName>
    </submittedName>
</protein>
<feature type="compositionally biased region" description="Polar residues" evidence="1">
    <location>
        <begin position="162"/>
        <end position="175"/>
    </location>
</feature>
<dbReference type="OrthoDB" id="2565127at2759"/>
<proteinExistence type="predicted"/>
<sequence length="257" mass="28621">MYCDTTQTPLTPPPSYRSSPTPSIGSTTSRSSRSSFSYQRYSPYPRMKMEQEDGGEMEVLRDIRDVRLEEYRRNSQKARSTSPYDGLPTARPKLSTIASASEKRNHRNTTHRRAYSMSTISYGYFLFPSQKQRPSQSPPILPSTPRPIPAPFSYRRYLPRRAQTSSPLPISSVTKSSTRPSIPSPPSRGSTPTPNPSKSNPATRKLILVNPIVANHLKHGGMVNLRSVDGQKSFKVYLPPRMGGVEMVRGLATSSAC</sequence>
<feature type="compositionally biased region" description="Basic residues" evidence="1">
    <location>
        <begin position="104"/>
        <end position="113"/>
    </location>
</feature>
<dbReference type="PRINTS" id="PR01217">
    <property type="entry name" value="PRICHEXTENSN"/>
</dbReference>
<evidence type="ECO:0000256" key="1">
    <source>
        <dbReference type="SAM" id="MobiDB-lite"/>
    </source>
</evidence>
<accession>A0A1B9IIM6</accession>
<feature type="region of interest" description="Disordered" evidence="1">
    <location>
        <begin position="1"/>
        <end position="113"/>
    </location>
</feature>
<feature type="compositionally biased region" description="Basic and acidic residues" evidence="1">
    <location>
        <begin position="58"/>
        <end position="73"/>
    </location>
</feature>
<dbReference type="AlphaFoldDB" id="A0A1B9IIM6"/>